<proteinExistence type="predicted"/>
<dbReference type="Pfam" id="PF07690">
    <property type="entry name" value="MFS_1"/>
    <property type="match status" value="1"/>
</dbReference>
<feature type="transmembrane region" description="Helical" evidence="6">
    <location>
        <begin position="89"/>
        <end position="108"/>
    </location>
</feature>
<sequence length="218" mass="24654">MTSILDFPTGNISDLKGRKKTSLIGLLTFGIGLIIYGSGQKFWHFALALGMMGLGCAFISGAITAWYMSELELINKKEESKKVFALSNGFSYLLSAIAGIIATFLLIYSLRLPFWIAGTTACLVVIVCSLFMNENYGEKDVRYINFLNKTWNTFIKNKRIKLFTFIQIISDIGFIYFVLTWQPYLISFGLKPNWLGIMFTIMMISISITSFVLSRFIN</sequence>
<dbReference type="InterPro" id="IPR011701">
    <property type="entry name" value="MFS"/>
</dbReference>
<dbReference type="EMBL" id="CP016379">
    <property type="protein sequence ID" value="AZR74376.1"/>
    <property type="molecule type" value="Genomic_DNA"/>
</dbReference>
<dbReference type="AlphaFoldDB" id="A0A3S9T188"/>
<dbReference type="PROSITE" id="PS50850">
    <property type="entry name" value="MFS"/>
    <property type="match status" value="1"/>
</dbReference>
<feature type="transmembrane region" description="Helical" evidence="6">
    <location>
        <begin position="194"/>
        <end position="213"/>
    </location>
</feature>
<protein>
    <recommendedName>
        <fullName evidence="7">Major facilitator superfamily (MFS) profile domain-containing protein</fullName>
    </recommendedName>
</protein>
<dbReference type="PANTHER" id="PTHR23530">
    <property type="entry name" value="TRANSPORT PROTEIN-RELATED"/>
    <property type="match status" value="1"/>
</dbReference>
<dbReference type="GO" id="GO:0005886">
    <property type="term" value="C:plasma membrane"/>
    <property type="evidence" value="ECO:0007669"/>
    <property type="project" value="UniProtKB-SubCell"/>
</dbReference>
<evidence type="ECO:0000256" key="1">
    <source>
        <dbReference type="ARBA" id="ARBA00004651"/>
    </source>
</evidence>
<reference evidence="8 9" key="1">
    <citation type="submission" date="2016-07" db="EMBL/GenBank/DDBJ databases">
        <title>Genome and transcriptome analysis of iron-reducing fermentative bacteria Anoxybacter fermentans.</title>
        <authorList>
            <person name="Zeng X."/>
            <person name="Shao Z."/>
        </authorList>
    </citation>
    <scope>NUCLEOTIDE SEQUENCE [LARGE SCALE GENOMIC DNA]</scope>
    <source>
        <strain evidence="8 9">DY22613</strain>
    </source>
</reference>
<evidence type="ECO:0000256" key="6">
    <source>
        <dbReference type="SAM" id="Phobius"/>
    </source>
</evidence>
<dbReference type="SUPFAM" id="SSF103473">
    <property type="entry name" value="MFS general substrate transporter"/>
    <property type="match status" value="1"/>
</dbReference>
<dbReference type="InterPro" id="IPR036259">
    <property type="entry name" value="MFS_trans_sf"/>
</dbReference>
<feature type="domain" description="Major facilitator superfamily (MFS) profile" evidence="7">
    <location>
        <begin position="1"/>
        <end position="218"/>
    </location>
</feature>
<dbReference type="InterPro" id="IPR020846">
    <property type="entry name" value="MFS_dom"/>
</dbReference>
<keyword evidence="3 6" id="KW-0812">Transmembrane</keyword>
<organism evidence="8 9">
    <name type="scientific">Anoxybacter fermentans</name>
    <dbReference type="NCBI Taxonomy" id="1323375"/>
    <lineage>
        <taxon>Bacteria</taxon>
        <taxon>Bacillati</taxon>
        <taxon>Bacillota</taxon>
        <taxon>Clostridia</taxon>
        <taxon>Halanaerobiales</taxon>
        <taxon>Anoxybacter</taxon>
    </lineage>
</organism>
<dbReference type="Gene3D" id="1.20.1250.20">
    <property type="entry name" value="MFS general substrate transporter like domains"/>
    <property type="match status" value="1"/>
</dbReference>
<evidence type="ECO:0000256" key="2">
    <source>
        <dbReference type="ARBA" id="ARBA00022448"/>
    </source>
</evidence>
<keyword evidence="4 6" id="KW-1133">Transmembrane helix</keyword>
<evidence type="ECO:0000256" key="5">
    <source>
        <dbReference type="ARBA" id="ARBA00023136"/>
    </source>
</evidence>
<feature type="transmembrane region" description="Helical" evidence="6">
    <location>
        <begin position="114"/>
        <end position="132"/>
    </location>
</feature>
<keyword evidence="2" id="KW-0813">Transport</keyword>
<feature type="transmembrane region" description="Helical" evidence="6">
    <location>
        <begin position="162"/>
        <end position="182"/>
    </location>
</feature>
<accession>A0A3S9T188</accession>
<gene>
    <name evidence="8" type="ORF">BBF96_13860</name>
</gene>
<dbReference type="InterPro" id="IPR053160">
    <property type="entry name" value="MFS_DHA3_Transporter"/>
</dbReference>
<feature type="transmembrane region" description="Helical" evidence="6">
    <location>
        <begin position="45"/>
        <end position="68"/>
    </location>
</feature>
<evidence type="ECO:0000313" key="8">
    <source>
        <dbReference type="EMBL" id="AZR74376.1"/>
    </source>
</evidence>
<feature type="transmembrane region" description="Helical" evidence="6">
    <location>
        <begin position="21"/>
        <end position="39"/>
    </location>
</feature>
<keyword evidence="9" id="KW-1185">Reference proteome</keyword>
<evidence type="ECO:0000256" key="3">
    <source>
        <dbReference type="ARBA" id="ARBA00022692"/>
    </source>
</evidence>
<dbReference type="PANTHER" id="PTHR23530:SF1">
    <property type="entry name" value="PERMEASE, MAJOR FACILITATOR SUPERFAMILY-RELATED"/>
    <property type="match status" value="1"/>
</dbReference>
<dbReference type="Proteomes" id="UP000267250">
    <property type="component" value="Chromosome"/>
</dbReference>
<dbReference type="GO" id="GO:0022857">
    <property type="term" value="F:transmembrane transporter activity"/>
    <property type="evidence" value="ECO:0007669"/>
    <property type="project" value="InterPro"/>
</dbReference>
<evidence type="ECO:0000259" key="7">
    <source>
        <dbReference type="PROSITE" id="PS50850"/>
    </source>
</evidence>
<evidence type="ECO:0000256" key="4">
    <source>
        <dbReference type="ARBA" id="ARBA00022989"/>
    </source>
</evidence>
<name>A0A3S9T188_9FIRM</name>
<comment type="subcellular location">
    <subcellularLocation>
        <location evidence="1">Cell membrane</location>
        <topology evidence="1">Multi-pass membrane protein</topology>
    </subcellularLocation>
</comment>
<keyword evidence="5 6" id="KW-0472">Membrane</keyword>
<evidence type="ECO:0000313" key="9">
    <source>
        <dbReference type="Proteomes" id="UP000267250"/>
    </source>
</evidence>
<dbReference type="KEGG" id="aft:BBF96_13860"/>